<accession>A0A8H5FGW9</accession>
<evidence type="ECO:0000313" key="2">
    <source>
        <dbReference type="Proteomes" id="UP000541558"/>
    </source>
</evidence>
<evidence type="ECO:0000313" key="1">
    <source>
        <dbReference type="EMBL" id="KAF5336341.1"/>
    </source>
</evidence>
<keyword evidence="2" id="KW-1185">Reference proteome</keyword>
<dbReference type="AlphaFoldDB" id="A0A8H5FGW9"/>
<comment type="caution">
    <text evidence="1">The sequence shown here is derived from an EMBL/GenBank/DDBJ whole genome shotgun (WGS) entry which is preliminary data.</text>
</comment>
<name>A0A8H5FGW9_9AGAR</name>
<sequence length="339" mass="37513">MLLLVLVPTFAPGSIHVITRDFGVLNPCTIHSPNISLVDTDRNVQMASFANTVIISGSYLPTPSPCGRCAYNVTFVGTSLECTPDPSYDFSDFKNSSTEFSIYRGTLDINAPAFLTVATRGGTFSSPTGARAVRCIAYSTLHTVGLWHDAISRIDPRHSTPLTKLDFKIPDRQIQLDGLSAFAAALGLALNGIVTYNASDSSIVSRLPVPFSPFFHTEDQNITDIAFSWPDMETTLPSLMQNLTFSLLSRQFHARESGTYFTQSPGLCWTTQPMYEYTTWRLLTPYGMGWGATAVWLVVGFWHVGRNGRERDLTFLNLVEGLDMAPKSKHKRRGHRRAS</sequence>
<organism evidence="1 2">
    <name type="scientific">Ephemerocybe angulata</name>
    <dbReference type="NCBI Taxonomy" id="980116"/>
    <lineage>
        <taxon>Eukaryota</taxon>
        <taxon>Fungi</taxon>
        <taxon>Dikarya</taxon>
        <taxon>Basidiomycota</taxon>
        <taxon>Agaricomycotina</taxon>
        <taxon>Agaricomycetes</taxon>
        <taxon>Agaricomycetidae</taxon>
        <taxon>Agaricales</taxon>
        <taxon>Agaricineae</taxon>
        <taxon>Psathyrellaceae</taxon>
        <taxon>Ephemerocybe</taxon>
    </lineage>
</organism>
<protein>
    <submittedName>
        <fullName evidence="1">Uncharacterized protein</fullName>
    </submittedName>
</protein>
<dbReference type="EMBL" id="JAACJK010000058">
    <property type="protein sequence ID" value="KAF5336341.1"/>
    <property type="molecule type" value="Genomic_DNA"/>
</dbReference>
<reference evidence="1 2" key="1">
    <citation type="journal article" date="2020" name="ISME J.">
        <title>Uncovering the hidden diversity of litter-decomposition mechanisms in mushroom-forming fungi.</title>
        <authorList>
            <person name="Floudas D."/>
            <person name="Bentzer J."/>
            <person name="Ahren D."/>
            <person name="Johansson T."/>
            <person name="Persson P."/>
            <person name="Tunlid A."/>
        </authorList>
    </citation>
    <scope>NUCLEOTIDE SEQUENCE [LARGE SCALE GENOMIC DNA]</scope>
    <source>
        <strain evidence="1 2">CBS 175.51</strain>
    </source>
</reference>
<dbReference type="Proteomes" id="UP000541558">
    <property type="component" value="Unassembled WGS sequence"/>
</dbReference>
<proteinExistence type="predicted"/>
<dbReference type="OrthoDB" id="3198553at2759"/>
<gene>
    <name evidence="1" type="ORF">D9611_006739</name>
</gene>